<feature type="compositionally biased region" description="Low complexity" evidence="1">
    <location>
        <begin position="103"/>
        <end position="114"/>
    </location>
</feature>
<dbReference type="STRING" id="1676925.ENSPKIP00000004299"/>
<dbReference type="Ensembl" id="ENSPKIT00000028281.1">
    <property type="protein sequence ID" value="ENSPKIP00000004299.1"/>
    <property type="gene ID" value="ENSPKIG00000021466.1"/>
</dbReference>
<feature type="region of interest" description="Disordered" evidence="1">
    <location>
        <begin position="425"/>
        <end position="444"/>
    </location>
</feature>
<dbReference type="Proteomes" id="UP000261540">
    <property type="component" value="Unplaced"/>
</dbReference>
<reference evidence="2" key="2">
    <citation type="submission" date="2025-09" db="UniProtKB">
        <authorList>
            <consortium name="Ensembl"/>
        </authorList>
    </citation>
    <scope>IDENTIFICATION</scope>
</reference>
<sequence>MFESFTVSKLDLAGDDHSLSGGLSKDSVKAATFSPGETDRFLSSLMTSEVDLGAKVDPGKSGRCEDSGVASSPDEKFGSSVGSHEDGKTDSGKEGFDKDSESGESTGSTPTQSPINPKITTESFLSYAPSNPTAKPDAPLIASCGFMKDVDEPTKDIFSPKTSWRETDLLASKLEVDDDFLGEVKAFAAAKNPFQGFSPIGDSCSAFPQLGETTMDISTDIKGVKVSESPTPDLVPHAHEGEPQDAALNKPKEEATVDLVQMAFDPVKDLPDVPVHSVLTEESKEPSAPPSLPDILKSSPLIPEKIDSGSSEASSDNDQSPTEEVQMDNNPVTYSATNPFAFDTKISLLKEMAEETEARAAGKEKPDVEPCTEKSFGAFDLVKEAETTKGKDPPAVEMEQKDWNFSEESDSESPMTDSLSPVLEAMEHETSEHEVSSEEFEFIERPPKGVMDEFLETLDSAKFAKAPEMGTDDDASPGFGQGDLTTDVESALETQQTTFFPSASFLCPVAPSWCHLKRRHFPATPTP</sequence>
<protein>
    <submittedName>
        <fullName evidence="2">Uncharacterized protein</fullName>
    </submittedName>
</protein>
<evidence type="ECO:0000256" key="1">
    <source>
        <dbReference type="SAM" id="MobiDB-lite"/>
    </source>
</evidence>
<feature type="region of interest" description="Disordered" evidence="1">
    <location>
        <begin position="13"/>
        <end position="39"/>
    </location>
</feature>
<reference evidence="2" key="1">
    <citation type="submission" date="2025-08" db="UniProtKB">
        <authorList>
            <consortium name="Ensembl"/>
        </authorList>
    </citation>
    <scope>IDENTIFICATION</scope>
</reference>
<dbReference type="GeneTree" id="ENSGT00940000177131"/>
<feature type="region of interest" description="Disordered" evidence="1">
    <location>
        <begin position="225"/>
        <end position="254"/>
    </location>
</feature>
<evidence type="ECO:0000313" key="2">
    <source>
        <dbReference type="Ensembl" id="ENSPKIP00000004299.1"/>
    </source>
</evidence>
<feature type="region of interest" description="Disordered" evidence="1">
    <location>
        <begin position="384"/>
        <end position="419"/>
    </location>
</feature>
<accession>A0A3B3QEU4</accession>
<name>A0A3B3QEU4_9TELE</name>
<organism evidence="2 3">
    <name type="scientific">Paramormyrops kingsleyae</name>
    <dbReference type="NCBI Taxonomy" id="1676925"/>
    <lineage>
        <taxon>Eukaryota</taxon>
        <taxon>Metazoa</taxon>
        <taxon>Chordata</taxon>
        <taxon>Craniata</taxon>
        <taxon>Vertebrata</taxon>
        <taxon>Euteleostomi</taxon>
        <taxon>Actinopterygii</taxon>
        <taxon>Neopterygii</taxon>
        <taxon>Teleostei</taxon>
        <taxon>Osteoglossocephala</taxon>
        <taxon>Osteoglossomorpha</taxon>
        <taxon>Osteoglossiformes</taxon>
        <taxon>Mormyridae</taxon>
        <taxon>Paramormyrops</taxon>
    </lineage>
</organism>
<feature type="compositionally biased region" description="Basic and acidic residues" evidence="1">
    <location>
        <begin position="73"/>
        <end position="101"/>
    </location>
</feature>
<feature type="region of interest" description="Disordered" evidence="1">
    <location>
        <begin position="53"/>
        <end position="138"/>
    </location>
</feature>
<feature type="region of interest" description="Disordered" evidence="1">
    <location>
        <begin position="275"/>
        <end position="338"/>
    </location>
</feature>
<keyword evidence="3" id="KW-1185">Reference proteome</keyword>
<dbReference type="AlphaFoldDB" id="A0A3B3QEU4"/>
<feature type="compositionally biased region" description="Basic and acidic residues" evidence="1">
    <location>
        <begin position="384"/>
        <end position="404"/>
    </location>
</feature>
<feature type="compositionally biased region" description="Polar residues" evidence="1">
    <location>
        <begin position="118"/>
        <end position="133"/>
    </location>
</feature>
<proteinExistence type="predicted"/>
<feature type="compositionally biased region" description="Basic and acidic residues" evidence="1">
    <location>
        <begin position="53"/>
        <end position="66"/>
    </location>
</feature>
<evidence type="ECO:0000313" key="3">
    <source>
        <dbReference type="Proteomes" id="UP000261540"/>
    </source>
</evidence>
<feature type="compositionally biased region" description="Polar residues" evidence="1">
    <location>
        <begin position="308"/>
        <end position="338"/>
    </location>
</feature>